<keyword evidence="3" id="KW-1185">Reference proteome</keyword>
<proteinExistence type="predicted"/>
<accession>A0A9P5Q415</accession>
<gene>
    <name evidence="2" type="ORF">BDP27DRAFT_315427</name>
</gene>
<sequence>MAEITSSQHTIMSNSGPSSSYNISFNLSTISTYSSRFLAWIMHKDGNGLTAGDLPTPWPSLLDNSDSTMSATTSSPAPTASVAIATATTTTFPGPWAFFASGYMCGLVIMGVLMHRIDNVFVPSPNRFQHPGQARRFSRFFHRFLL</sequence>
<dbReference type="AlphaFoldDB" id="A0A9P5Q415"/>
<feature type="transmembrane region" description="Helical" evidence="1">
    <location>
        <begin position="96"/>
        <end position="114"/>
    </location>
</feature>
<keyword evidence="1" id="KW-1133">Transmembrane helix</keyword>
<comment type="caution">
    <text evidence="2">The sequence shown here is derived from an EMBL/GenBank/DDBJ whole genome shotgun (WGS) entry which is preliminary data.</text>
</comment>
<dbReference type="EMBL" id="JADNRY010000019">
    <property type="protein sequence ID" value="KAF9073195.1"/>
    <property type="molecule type" value="Genomic_DNA"/>
</dbReference>
<protein>
    <submittedName>
        <fullName evidence="2">Uncharacterized protein</fullName>
    </submittedName>
</protein>
<keyword evidence="1" id="KW-0812">Transmembrane</keyword>
<reference evidence="2" key="1">
    <citation type="submission" date="2020-11" db="EMBL/GenBank/DDBJ databases">
        <authorList>
            <consortium name="DOE Joint Genome Institute"/>
            <person name="Ahrendt S."/>
            <person name="Riley R."/>
            <person name="Andreopoulos W."/>
            <person name="Labutti K."/>
            <person name="Pangilinan J."/>
            <person name="Ruiz-Duenas F.J."/>
            <person name="Barrasa J.M."/>
            <person name="Sanchez-Garcia M."/>
            <person name="Camarero S."/>
            <person name="Miyauchi S."/>
            <person name="Serrano A."/>
            <person name="Linde D."/>
            <person name="Babiker R."/>
            <person name="Drula E."/>
            <person name="Ayuso-Fernandez I."/>
            <person name="Pacheco R."/>
            <person name="Padilla G."/>
            <person name="Ferreira P."/>
            <person name="Barriuso J."/>
            <person name="Kellner H."/>
            <person name="Castanera R."/>
            <person name="Alfaro M."/>
            <person name="Ramirez L."/>
            <person name="Pisabarro A.G."/>
            <person name="Kuo A."/>
            <person name="Tritt A."/>
            <person name="Lipzen A."/>
            <person name="He G."/>
            <person name="Yan M."/>
            <person name="Ng V."/>
            <person name="Cullen D."/>
            <person name="Martin F."/>
            <person name="Rosso M.-N."/>
            <person name="Henrissat B."/>
            <person name="Hibbett D."/>
            <person name="Martinez A.T."/>
            <person name="Grigoriev I.V."/>
        </authorList>
    </citation>
    <scope>NUCLEOTIDE SEQUENCE</scope>
    <source>
        <strain evidence="2">AH 40177</strain>
    </source>
</reference>
<evidence type="ECO:0000256" key="1">
    <source>
        <dbReference type="SAM" id="Phobius"/>
    </source>
</evidence>
<organism evidence="2 3">
    <name type="scientific">Rhodocollybia butyracea</name>
    <dbReference type="NCBI Taxonomy" id="206335"/>
    <lineage>
        <taxon>Eukaryota</taxon>
        <taxon>Fungi</taxon>
        <taxon>Dikarya</taxon>
        <taxon>Basidiomycota</taxon>
        <taxon>Agaricomycotina</taxon>
        <taxon>Agaricomycetes</taxon>
        <taxon>Agaricomycetidae</taxon>
        <taxon>Agaricales</taxon>
        <taxon>Marasmiineae</taxon>
        <taxon>Omphalotaceae</taxon>
        <taxon>Rhodocollybia</taxon>
    </lineage>
</organism>
<evidence type="ECO:0000313" key="3">
    <source>
        <dbReference type="Proteomes" id="UP000772434"/>
    </source>
</evidence>
<evidence type="ECO:0000313" key="2">
    <source>
        <dbReference type="EMBL" id="KAF9073195.1"/>
    </source>
</evidence>
<name>A0A9P5Q415_9AGAR</name>
<dbReference type="Proteomes" id="UP000772434">
    <property type="component" value="Unassembled WGS sequence"/>
</dbReference>
<keyword evidence="1" id="KW-0472">Membrane</keyword>